<keyword evidence="2" id="KW-0812">Transmembrane</keyword>
<accession>A0A8J2SFC8</accession>
<feature type="compositionally biased region" description="Polar residues" evidence="1">
    <location>
        <begin position="197"/>
        <end position="225"/>
    </location>
</feature>
<dbReference type="Proteomes" id="UP000789595">
    <property type="component" value="Unassembled WGS sequence"/>
</dbReference>
<comment type="caution">
    <text evidence="3">The sequence shown here is derived from an EMBL/GenBank/DDBJ whole genome shotgun (WGS) entry which is preliminary data.</text>
</comment>
<evidence type="ECO:0000256" key="1">
    <source>
        <dbReference type="SAM" id="MobiDB-lite"/>
    </source>
</evidence>
<feature type="transmembrane region" description="Helical" evidence="2">
    <location>
        <begin position="93"/>
        <end position="111"/>
    </location>
</feature>
<keyword evidence="2" id="KW-0472">Membrane</keyword>
<proteinExistence type="predicted"/>
<reference evidence="3" key="1">
    <citation type="submission" date="2021-11" db="EMBL/GenBank/DDBJ databases">
        <authorList>
            <consortium name="Genoscope - CEA"/>
            <person name="William W."/>
        </authorList>
    </citation>
    <scope>NUCLEOTIDE SEQUENCE</scope>
</reference>
<protein>
    <submittedName>
        <fullName evidence="3">Uncharacterized protein</fullName>
    </submittedName>
</protein>
<dbReference type="EMBL" id="CAKKNE010000002">
    <property type="protein sequence ID" value="CAH0368868.1"/>
    <property type="molecule type" value="Genomic_DNA"/>
</dbReference>
<dbReference type="AlphaFoldDB" id="A0A8J2SFC8"/>
<keyword evidence="4" id="KW-1185">Reference proteome</keyword>
<evidence type="ECO:0000256" key="2">
    <source>
        <dbReference type="SAM" id="Phobius"/>
    </source>
</evidence>
<gene>
    <name evidence="3" type="ORF">PECAL_2P19640</name>
</gene>
<keyword evidence="2" id="KW-1133">Transmembrane helix</keyword>
<organism evidence="3 4">
    <name type="scientific">Pelagomonas calceolata</name>
    <dbReference type="NCBI Taxonomy" id="35677"/>
    <lineage>
        <taxon>Eukaryota</taxon>
        <taxon>Sar</taxon>
        <taxon>Stramenopiles</taxon>
        <taxon>Ochrophyta</taxon>
        <taxon>Pelagophyceae</taxon>
        <taxon>Pelagomonadales</taxon>
        <taxon>Pelagomonadaceae</taxon>
        <taxon>Pelagomonas</taxon>
    </lineage>
</organism>
<evidence type="ECO:0000313" key="4">
    <source>
        <dbReference type="Proteomes" id="UP000789595"/>
    </source>
</evidence>
<feature type="region of interest" description="Disordered" evidence="1">
    <location>
        <begin position="156"/>
        <end position="176"/>
    </location>
</feature>
<evidence type="ECO:0000313" key="3">
    <source>
        <dbReference type="EMBL" id="CAH0368868.1"/>
    </source>
</evidence>
<sequence>MAVQRRLDAIAAMREGGRAPVICLLDQDPPSQVAELGAGRWAGDRSTRRPGAEYAMGDVRTQLGRPDDLLLLARPSRRRETFRRRPRSRGSGALTLSLMLGLTLVSFYSIFMTCSSIFPLHISYQPLLGFSLIKPSLLPRELVPCALNFAQSSVSPLETTPGGLTTPRRPRITPSEGYQTSAKAIWRCARYGPPSREQVQLTRPDATSRSQTSRAFRGLSFTTPHGRTRRRRAAPSPQTALIQHDRATPRDGRNGPGS</sequence>
<name>A0A8J2SFC8_9STRA</name>
<feature type="compositionally biased region" description="Basic and acidic residues" evidence="1">
    <location>
        <begin position="243"/>
        <end position="258"/>
    </location>
</feature>
<feature type="region of interest" description="Disordered" evidence="1">
    <location>
        <begin position="195"/>
        <end position="258"/>
    </location>
</feature>